<proteinExistence type="predicted"/>
<dbReference type="Pfam" id="PF12730">
    <property type="entry name" value="ABC2_membrane_4"/>
    <property type="match status" value="1"/>
</dbReference>
<evidence type="ECO:0000313" key="2">
    <source>
        <dbReference type="EMBL" id="TLQ04334.1"/>
    </source>
</evidence>
<feature type="transmembrane region" description="Helical" evidence="1">
    <location>
        <begin position="215"/>
        <end position="237"/>
    </location>
</feature>
<reference evidence="2 3" key="1">
    <citation type="submission" date="2019-05" db="EMBL/GenBank/DDBJ databases">
        <title>The metagenome of a microbial culture collection derived from dairy environment covers the genomic content of the human microbiome.</title>
        <authorList>
            <person name="Roder T."/>
            <person name="Wuthrich D."/>
            <person name="Sattari Z."/>
            <person name="Von Ah U."/>
            <person name="Bar C."/>
            <person name="Ronchi F."/>
            <person name="Macpherson A.J."/>
            <person name="Ganal-Vonarburg S.C."/>
            <person name="Bruggmann R."/>
            <person name="Vergeres G."/>
        </authorList>
    </citation>
    <scope>NUCLEOTIDE SEQUENCE [LARGE SCALE GENOMIC DNA]</scope>
    <source>
        <strain evidence="2 3">FAM 18815</strain>
    </source>
</reference>
<feature type="transmembrane region" description="Helical" evidence="1">
    <location>
        <begin position="172"/>
        <end position="195"/>
    </location>
</feature>
<feature type="transmembrane region" description="Helical" evidence="1">
    <location>
        <begin position="106"/>
        <end position="131"/>
    </location>
</feature>
<dbReference type="Proteomes" id="UP000305541">
    <property type="component" value="Unassembled WGS sequence"/>
</dbReference>
<dbReference type="AlphaFoldDB" id="A0A5R9BUG9"/>
<gene>
    <name evidence="2" type="ORF">FEZ51_05910</name>
</gene>
<dbReference type="OrthoDB" id="2234228at2"/>
<feature type="transmembrane region" description="Helical" evidence="1">
    <location>
        <begin position="16"/>
        <end position="37"/>
    </location>
</feature>
<name>A0A5R9BUG9_9LACO</name>
<evidence type="ECO:0008006" key="4">
    <source>
        <dbReference type="Google" id="ProtNLM"/>
    </source>
</evidence>
<dbReference type="RefSeq" id="WP_138474367.1">
    <property type="nucleotide sequence ID" value="NZ_VBTH01000008.1"/>
</dbReference>
<keyword evidence="1" id="KW-0472">Membrane</keyword>
<evidence type="ECO:0000313" key="3">
    <source>
        <dbReference type="Proteomes" id="UP000305541"/>
    </source>
</evidence>
<keyword evidence="1" id="KW-0812">Transmembrane</keyword>
<feature type="transmembrane region" description="Helical" evidence="1">
    <location>
        <begin position="57"/>
        <end position="79"/>
    </location>
</feature>
<feature type="transmembrane region" description="Helical" evidence="1">
    <location>
        <begin position="137"/>
        <end position="160"/>
    </location>
</feature>
<sequence>MIKLRTEFLKVRGLKLSVIILATNVIACLIGSLLYFQNQGVFIEYHTQWYALCSESGMFYSQLFFPLLIAILASVIIHIEKERKNFDKLILIPISAREVALTKLKLMLFLTVFSMGIFLLIFYMIGIISGLPQKENTYIFVLWGIMAWVGTAPIVAFQLWISIIRDSFTSPIMIALILSLLNFVLLTVFPTLVEYYPYSQIMVGMNVRSYISPTIWGWIRFMIINLILATGGIGLSVHSLKKIGFE</sequence>
<protein>
    <recommendedName>
        <fullName evidence="4">ABC transporter permease</fullName>
    </recommendedName>
</protein>
<evidence type="ECO:0000256" key="1">
    <source>
        <dbReference type="SAM" id="Phobius"/>
    </source>
</evidence>
<dbReference type="CDD" id="cd21809">
    <property type="entry name" value="ABC-2_lan_permease-like"/>
    <property type="match status" value="1"/>
</dbReference>
<dbReference type="EMBL" id="VBTH01000008">
    <property type="protein sequence ID" value="TLQ04334.1"/>
    <property type="molecule type" value="Genomic_DNA"/>
</dbReference>
<comment type="caution">
    <text evidence="2">The sequence shown here is derived from an EMBL/GenBank/DDBJ whole genome shotgun (WGS) entry which is preliminary data.</text>
</comment>
<organism evidence="2 3">
    <name type="scientific">Pediococcus stilesii</name>
    <dbReference type="NCBI Taxonomy" id="331679"/>
    <lineage>
        <taxon>Bacteria</taxon>
        <taxon>Bacillati</taxon>
        <taxon>Bacillota</taxon>
        <taxon>Bacilli</taxon>
        <taxon>Lactobacillales</taxon>
        <taxon>Lactobacillaceae</taxon>
        <taxon>Pediococcus</taxon>
    </lineage>
</organism>
<accession>A0A5R9BUG9</accession>
<keyword evidence="1" id="KW-1133">Transmembrane helix</keyword>